<dbReference type="EMBL" id="JAPFFK010000006">
    <property type="protein sequence ID" value="KAJ6761151.1"/>
    <property type="molecule type" value="Genomic_DNA"/>
</dbReference>
<comment type="caution">
    <text evidence="1">The sequence shown here is derived from an EMBL/GenBank/DDBJ whole genome shotgun (WGS) entry which is preliminary data.</text>
</comment>
<protein>
    <submittedName>
        <fullName evidence="1">Uncharacterized protein</fullName>
    </submittedName>
</protein>
<gene>
    <name evidence="1" type="ORF">OIU79_025892</name>
</gene>
<organism evidence="1 2">
    <name type="scientific">Salix purpurea</name>
    <name type="common">Purple osier willow</name>
    <dbReference type="NCBI Taxonomy" id="77065"/>
    <lineage>
        <taxon>Eukaryota</taxon>
        <taxon>Viridiplantae</taxon>
        <taxon>Streptophyta</taxon>
        <taxon>Embryophyta</taxon>
        <taxon>Tracheophyta</taxon>
        <taxon>Spermatophyta</taxon>
        <taxon>Magnoliopsida</taxon>
        <taxon>eudicotyledons</taxon>
        <taxon>Gunneridae</taxon>
        <taxon>Pentapetalae</taxon>
        <taxon>rosids</taxon>
        <taxon>fabids</taxon>
        <taxon>Malpighiales</taxon>
        <taxon>Salicaceae</taxon>
        <taxon>Saliceae</taxon>
        <taxon>Salix</taxon>
    </lineage>
</organism>
<dbReference type="AlphaFoldDB" id="A0A9Q0W6X9"/>
<keyword evidence="2" id="KW-1185">Reference proteome</keyword>
<sequence>MTTLSSVTKKMRSIESTVAKIELEALLKMDIYLLLPNRMMPPEGTKSCTFLSCVF</sequence>
<dbReference type="Proteomes" id="UP001151532">
    <property type="component" value="Chromosome 15Z"/>
</dbReference>
<name>A0A9Q0W6X9_SALPP</name>
<dbReference type="OrthoDB" id="10264154at2759"/>
<reference evidence="1" key="2">
    <citation type="journal article" date="2023" name="Int. J. Mol. Sci.">
        <title>De Novo Assembly and Annotation of 11 Diverse Shrub Willow (Salix) Genomes Reveals Novel Gene Organization in Sex-Linked Regions.</title>
        <authorList>
            <person name="Hyden B."/>
            <person name="Feng K."/>
            <person name="Yates T.B."/>
            <person name="Jawdy S."/>
            <person name="Cereghino C."/>
            <person name="Smart L.B."/>
            <person name="Muchero W."/>
        </authorList>
    </citation>
    <scope>NUCLEOTIDE SEQUENCE</scope>
    <source>
        <tissue evidence="1">Shoot tip</tissue>
    </source>
</reference>
<evidence type="ECO:0000313" key="2">
    <source>
        <dbReference type="Proteomes" id="UP001151532"/>
    </source>
</evidence>
<accession>A0A9Q0W6X9</accession>
<proteinExistence type="predicted"/>
<reference evidence="1" key="1">
    <citation type="submission" date="2022-11" db="EMBL/GenBank/DDBJ databases">
        <authorList>
            <person name="Hyden B.L."/>
            <person name="Feng K."/>
            <person name="Yates T."/>
            <person name="Jawdy S."/>
            <person name="Smart L.B."/>
            <person name="Muchero W."/>
        </authorList>
    </citation>
    <scope>NUCLEOTIDE SEQUENCE</scope>
    <source>
        <tissue evidence="1">Shoot tip</tissue>
    </source>
</reference>
<evidence type="ECO:0000313" key="1">
    <source>
        <dbReference type="EMBL" id="KAJ6761151.1"/>
    </source>
</evidence>